<proteinExistence type="predicted"/>
<gene>
    <name evidence="8" type="ORF">AB1Y20_009376</name>
</gene>
<reference evidence="8 9" key="1">
    <citation type="journal article" date="2024" name="Science">
        <title>Giant polyketide synthase enzymes in the biosynthesis of giant marine polyether toxins.</title>
        <authorList>
            <person name="Fallon T.R."/>
            <person name="Shende V.V."/>
            <person name="Wierzbicki I.H."/>
            <person name="Pendleton A.L."/>
            <person name="Watervoot N.F."/>
            <person name="Auber R.P."/>
            <person name="Gonzalez D.J."/>
            <person name="Wisecaver J.H."/>
            <person name="Moore B.S."/>
        </authorList>
    </citation>
    <scope>NUCLEOTIDE SEQUENCE [LARGE SCALE GENOMIC DNA]</scope>
    <source>
        <strain evidence="8 9">12B1</strain>
    </source>
</reference>
<dbReference type="EMBL" id="JBGBPQ010000002">
    <property type="protein sequence ID" value="KAL1528005.1"/>
    <property type="molecule type" value="Genomic_DNA"/>
</dbReference>
<keyword evidence="5" id="KW-0812">Transmembrane</keyword>
<dbReference type="Pfam" id="PF00069">
    <property type="entry name" value="Pkinase"/>
    <property type="match status" value="1"/>
</dbReference>
<evidence type="ECO:0000259" key="7">
    <source>
        <dbReference type="PROSITE" id="PS50011"/>
    </source>
</evidence>
<feature type="region of interest" description="Disordered" evidence="4">
    <location>
        <begin position="595"/>
        <end position="623"/>
    </location>
</feature>
<keyword evidence="1 3" id="KW-0547">Nucleotide-binding</keyword>
<dbReference type="PROSITE" id="PS50011">
    <property type="entry name" value="PROTEIN_KINASE_DOM"/>
    <property type="match status" value="1"/>
</dbReference>
<dbReference type="FunFam" id="3.30.200.20:FF:000042">
    <property type="entry name" value="Aurora kinase A"/>
    <property type="match status" value="1"/>
</dbReference>
<evidence type="ECO:0000256" key="2">
    <source>
        <dbReference type="ARBA" id="ARBA00022840"/>
    </source>
</evidence>
<dbReference type="InterPro" id="IPR008271">
    <property type="entry name" value="Ser/Thr_kinase_AS"/>
</dbReference>
<dbReference type="InterPro" id="IPR017441">
    <property type="entry name" value="Protein_kinase_ATP_BS"/>
</dbReference>
<dbReference type="PANTHER" id="PTHR24347">
    <property type="entry name" value="SERINE/THREONINE-PROTEIN KINASE"/>
    <property type="match status" value="1"/>
</dbReference>
<keyword evidence="5" id="KW-1133">Transmembrane helix</keyword>
<protein>
    <recommendedName>
        <fullName evidence="7">Protein kinase domain-containing protein</fullName>
    </recommendedName>
</protein>
<keyword evidence="6" id="KW-0732">Signal</keyword>
<keyword evidence="9" id="KW-1185">Reference proteome</keyword>
<dbReference type="SUPFAM" id="SSF56112">
    <property type="entry name" value="Protein kinase-like (PK-like)"/>
    <property type="match status" value="1"/>
</dbReference>
<evidence type="ECO:0000256" key="5">
    <source>
        <dbReference type="SAM" id="Phobius"/>
    </source>
</evidence>
<organism evidence="8 9">
    <name type="scientific">Prymnesium parvum</name>
    <name type="common">Toxic golden alga</name>
    <dbReference type="NCBI Taxonomy" id="97485"/>
    <lineage>
        <taxon>Eukaryota</taxon>
        <taxon>Haptista</taxon>
        <taxon>Haptophyta</taxon>
        <taxon>Prymnesiophyceae</taxon>
        <taxon>Prymnesiales</taxon>
        <taxon>Prymnesiaceae</taxon>
        <taxon>Prymnesium</taxon>
    </lineage>
</organism>
<feature type="compositionally biased region" description="Low complexity" evidence="4">
    <location>
        <begin position="532"/>
        <end position="553"/>
    </location>
</feature>
<dbReference type="Proteomes" id="UP001515480">
    <property type="component" value="Unassembled WGS sequence"/>
</dbReference>
<feature type="binding site" evidence="3">
    <location>
        <position position="167"/>
    </location>
    <ligand>
        <name>ATP</name>
        <dbReference type="ChEBI" id="CHEBI:30616"/>
    </ligand>
</feature>
<feature type="region of interest" description="Disordered" evidence="4">
    <location>
        <begin position="532"/>
        <end position="568"/>
    </location>
</feature>
<feature type="transmembrane region" description="Helical" evidence="5">
    <location>
        <begin position="59"/>
        <end position="85"/>
    </location>
</feature>
<accession>A0AB34K1W0</accession>
<dbReference type="FunFam" id="1.10.510.10:FF:000571">
    <property type="entry name" value="Maternal embryonic leucine zipper kinase"/>
    <property type="match status" value="1"/>
</dbReference>
<evidence type="ECO:0000256" key="6">
    <source>
        <dbReference type="SAM" id="SignalP"/>
    </source>
</evidence>
<dbReference type="PROSITE" id="PS00107">
    <property type="entry name" value="PROTEIN_KINASE_ATP"/>
    <property type="match status" value="1"/>
</dbReference>
<dbReference type="GO" id="GO:0004672">
    <property type="term" value="F:protein kinase activity"/>
    <property type="evidence" value="ECO:0007669"/>
    <property type="project" value="InterPro"/>
</dbReference>
<feature type="compositionally biased region" description="Basic and acidic residues" evidence="4">
    <location>
        <begin position="611"/>
        <end position="623"/>
    </location>
</feature>
<dbReference type="InterPro" id="IPR000719">
    <property type="entry name" value="Prot_kinase_dom"/>
</dbReference>
<keyword evidence="2 3" id="KW-0067">ATP-binding</keyword>
<evidence type="ECO:0000256" key="4">
    <source>
        <dbReference type="SAM" id="MobiDB-lite"/>
    </source>
</evidence>
<keyword evidence="5" id="KW-0472">Membrane</keyword>
<dbReference type="AlphaFoldDB" id="A0AB34K1W0"/>
<sequence>MKLMAQRAFLSLVAATHATIERTETFVREERARCRPFAVSLSLPEFSSMRMWSCLRRRIVATLPVAPILLVLSSLSAAVALLAAYPRNLQVLPIVSAAVERTQYHAPRKARPPAPRPLFGEHFTDIHEHYIIGRKLGSGNFAKVVLGTSKRDLPQWKLKAGDGVAIKVVKKPTTSHAAAERVQMLRAEVEILRSMRHPNIVQLYEFFESETKLYLVMELLTGGELFDRIVGLGRYSEEDARYFTFKLLNAVLYLHDRNICHRDLKPENILLETKSPNSELKITDFGLSKIQAISEDLLMTTRCGTPGYVAPEVLSEDLSQGLLRRYGAACDMWSVGVIVYILLCAAPPFYGKTDAEMNKRIKTGHYRFPEKYWAHVSADAKDFISRLLCVDPTRRMSASEALQHNWMVQIGIHTNDLFNMQGYHGVPVMQARFDEFNHERRSMTRRHLAFLAYDQSTMFSLPITEVCSVQPVRAHEEMAESDHSILLSISNGKQVQFDGFWEREGCLELLQACGRFLKHQLVVEPAEAPTAEQPATAIAAAQPPASADTSSAPTGGSETNSGQRGGSGTATDIVAAIEALDTASWAKTADVCEHATSGSFSRPADGCPIEKSIREEPHEQPAQ</sequence>
<feature type="domain" description="Protein kinase" evidence="7">
    <location>
        <begin position="130"/>
        <end position="407"/>
    </location>
</feature>
<dbReference type="PROSITE" id="PS00108">
    <property type="entry name" value="PROTEIN_KINASE_ST"/>
    <property type="match status" value="1"/>
</dbReference>
<feature type="signal peptide" evidence="6">
    <location>
        <begin position="1"/>
        <end position="18"/>
    </location>
</feature>
<evidence type="ECO:0000313" key="9">
    <source>
        <dbReference type="Proteomes" id="UP001515480"/>
    </source>
</evidence>
<name>A0AB34K1W0_PRYPA</name>
<comment type="caution">
    <text evidence="8">The sequence shown here is derived from an EMBL/GenBank/DDBJ whole genome shotgun (WGS) entry which is preliminary data.</text>
</comment>
<dbReference type="SMART" id="SM00220">
    <property type="entry name" value="S_TKc"/>
    <property type="match status" value="1"/>
</dbReference>
<dbReference type="InterPro" id="IPR011009">
    <property type="entry name" value="Kinase-like_dom_sf"/>
</dbReference>
<evidence type="ECO:0000313" key="8">
    <source>
        <dbReference type="EMBL" id="KAL1528005.1"/>
    </source>
</evidence>
<evidence type="ECO:0000256" key="1">
    <source>
        <dbReference type="ARBA" id="ARBA00022741"/>
    </source>
</evidence>
<dbReference type="GO" id="GO:0005524">
    <property type="term" value="F:ATP binding"/>
    <property type="evidence" value="ECO:0007669"/>
    <property type="project" value="UniProtKB-UniRule"/>
</dbReference>
<feature type="chain" id="PRO_5044214913" description="Protein kinase domain-containing protein" evidence="6">
    <location>
        <begin position="19"/>
        <end position="623"/>
    </location>
</feature>
<dbReference type="Gene3D" id="1.10.510.10">
    <property type="entry name" value="Transferase(Phosphotransferase) domain 1"/>
    <property type="match status" value="1"/>
</dbReference>
<dbReference type="CDD" id="cd05117">
    <property type="entry name" value="STKc_CAMK"/>
    <property type="match status" value="1"/>
</dbReference>
<evidence type="ECO:0000256" key="3">
    <source>
        <dbReference type="PROSITE-ProRule" id="PRU10141"/>
    </source>
</evidence>